<evidence type="ECO:0000256" key="4">
    <source>
        <dbReference type="ARBA" id="ARBA00022679"/>
    </source>
</evidence>
<dbReference type="GO" id="GO:0000155">
    <property type="term" value="F:phosphorelay sensor kinase activity"/>
    <property type="evidence" value="ECO:0007669"/>
    <property type="project" value="InterPro"/>
</dbReference>
<dbReference type="InterPro" id="IPR036890">
    <property type="entry name" value="HATPase_C_sf"/>
</dbReference>
<evidence type="ECO:0000256" key="9">
    <source>
        <dbReference type="SAM" id="MobiDB-lite"/>
    </source>
</evidence>
<dbReference type="InterPro" id="IPR005467">
    <property type="entry name" value="His_kinase_dom"/>
</dbReference>
<dbReference type="InterPro" id="IPR035965">
    <property type="entry name" value="PAS-like_dom_sf"/>
</dbReference>
<dbReference type="Gene3D" id="3.30.450.20">
    <property type="entry name" value="PAS domain"/>
    <property type="match status" value="1"/>
</dbReference>
<evidence type="ECO:0000259" key="12">
    <source>
        <dbReference type="PROSITE" id="PS50112"/>
    </source>
</evidence>
<dbReference type="SUPFAM" id="SSF55874">
    <property type="entry name" value="ATPase domain of HSP90 chaperone/DNA topoisomerase II/histidine kinase"/>
    <property type="match status" value="1"/>
</dbReference>
<dbReference type="InterPro" id="IPR003594">
    <property type="entry name" value="HATPase_dom"/>
</dbReference>
<evidence type="ECO:0000259" key="11">
    <source>
        <dbReference type="PROSITE" id="PS50109"/>
    </source>
</evidence>
<reference evidence="14" key="1">
    <citation type="submission" date="2016-09" db="EMBL/GenBank/DDBJ databases">
        <authorList>
            <person name="Lysoe E."/>
        </authorList>
    </citation>
    <scope>NUCLEOTIDE SEQUENCE [LARGE SCALE GENOMIC DNA]</scope>
    <source>
        <strain evidence="14">LJ96T</strain>
    </source>
</reference>
<keyword evidence="10" id="KW-0812">Transmembrane</keyword>
<dbReference type="Pfam" id="PF02518">
    <property type="entry name" value="HATPase_c"/>
    <property type="match status" value="1"/>
</dbReference>
<organism evidence="13 14">
    <name type="scientific">Luteibacter rhizovicinus DSM 16549</name>
    <dbReference type="NCBI Taxonomy" id="1440763"/>
    <lineage>
        <taxon>Bacteria</taxon>
        <taxon>Pseudomonadati</taxon>
        <taxon>Pseudomonadota</taxon>
        <taxon>Gammaproteobacteria</taxon>
        <taxon>Lysobacterales</taxon>
        <taxon>Rhodanobacteraceae</taxon>
        <taxon>Luteibacter</taxon>
    </lineage>
</organism>
<dbReference type="InterPro" id="IPR003661">
    <property type="entry name" value="HisK_dim/P_dom"/>
</dbReference>
<dbReference type="PANTHER" id="PTHR43065:SF46">
    <property type="entry name" value="C4-DICARBOXYLATE TRANSPORT SENSOR PROTEIN DCTB"/>
    <property type="match status" value="1"/>
</dbReference>
<accession>A0A1L3ERD5</accession>
<name>A0A1L3ERD5_9GAMM</name>
<keyword evidence="4" id="KW-0808">Transferase</keyword>
<keyword evidence="14" id="KW-1185">Reference proteome</keyword>
<keyword evidence="7" id="KW-0067">ATP-binding</keyword>
<keyword evidence="6" id="KW-0418">Kinase</keyword>
<dbReference type="GO" id="GO:0005524">
    <property type="term" value="F:ATP binding"/>
    <property type="evidence" value="ECO:0007669"/>
    <property type="project" value="UniProtKB-KW"/>
</dbReference>
<dbReference type="SUPFAM" id="SSF55785">
    <property type="entry name" value="PYP-like sensor domain (PAS domain)"/>
    <property type="match status" value="1"/>
</dbReference>
<proteinExistence type="predicted"/>
<protein>
    <recommendedName>
        <fullName evidence="2">histidine kinase</fullName>
        <ecNumber evidence="2">2.7.13.3</ecNumber>
    </recommendedName>
</protein>
<dbReference type="PANTHER" id="PTHR43065">
    <property type="entry name" value="SENSOR HISTIDINE KINASE"/>
    <property type="match status" value="1"/>
</dbReference>
<dbReference type="AlphaFoldDB" id="A0A1L3ERD5"/>
<dbReference type="Gene3D" id="3.30.565.10">
    <property type="entry name" value="Histidine kinase-like ATPase, C-terminal domain"/>
    <property type="match status" value="1"/>
</dbReference>
<dbReference type="Proteomes" id="UP000182987">
    <property type="component" value="Chromosome"/>
</dbReference>
<keyword evidence="8" id="KW-0902">Two-component regulatory system</keyword>
<dbReference type="CDD" id="cd00082">
    <property type="entry name" value="HisKA"/>
    <property type="match status" value="1"/>
</dbReference>
<evidence type="ECO:0000313" key="13">
    <source>
        <dbReference type="EMBL" id="APG03594.1"/>
    </source>
</evidence>
<dbReference type="SMART" id="SM00387">
    <property type="entry name" value="HATPase_c"/>
    <property type="match status" value="1"/>
</dbReference>
<dbReference type="STRING" id="1440763.BJI69_06515"/>
<keyword evidence="10" id="KW-1133">Transmembrane helix</keyword>
<dbReference type="InterPro" id="IPR004358">
    <property type="entry name" value="Sig_transdc_His_kin-like_C"/>
</dbReference>
<evidence type="ECO:0000256" key="5">
    <source>
        <dbReference type="ARBA" id="ARBA00022741"/>
    </source>
</evidence>
<dbReference type="RefSeq" id="WP_052766983.1">
    <property type="nucleotide sequence ID" value="NZ_CP017480.1"/>
</dbReference>
<dbReference type="PROSITE" id="PS50109">
    <property type="entry name" value="HIS_KIN"/>
    <property type="match status" value="1"/>
</dbReference>
<evidence type="ECO:0000256" key="2">
    <source>
        <dbReference type="ARBA" id="ARBA00012438"/>
    </source>
</evidence>
<feature type="compositionally biased region" description="Basic and acidic residues" evidence="9">
    <location>
        <begin position="450"/>
        <end position="466"/>
    </location>
</feature>
<keyword evidence="5" id="KW-0547">Nucleotide-binding</keyword>
<evidence type="ECO:0000313" key="14">
    <source>
        <dbReference type="Proteomes" id="UP000182987"/>
    </source>
</evidence>
<dbReference type="EC" id="2.7.13.3" evidence="2"/>
<evidence type="ECO:0000256" key="6">
    <source>
        <dbReference type="ARBA" id="ARBA00022777"/>
    </source>
</evidence>
<feature type="domain" description="Histidine kinase" evidence="11">
    <location>
        <begin position="246"/>
        <end position="452"/>
    </location>
</feature>
<keyword evidence="10" id="KW-0472">Membrane</keyword>
<sequence>MSLRYRSHDATATHDRSVMLRIDAVLWALMFVTPLVASGALLVVVSGLSLAVRGAIFAAGLALSGLLGWIGGGRLVATLGTVLDLLFAIREGDYSMRGRVRPGRDPLQGLIGDVNLLTDDLRSGRRKRTETSRFLGKTLVALHSAVFVIDDRECLAFINPAARRLIGAERAAVIGRDMTSLGLGEPLRAADGAILNYRFASMSGRWAVRRAVWYSEGREHTMVMLHDLSAALSEEERRAWQRLIRVLSHELNNSLGPIGSLAGSLSTLLDADDIGAIQDELRLGLEVIGRRAHSLTRFLSGYGRLARLPPLQSRPFRLDIALRRLALLERRKAVDVTGRAAVTVNGDEDQLGQAFINLIRNAVEATLETEGGVRIDWRAEAGFVRVTIEDEGVGLPPSDGIFVPFFTTKPEGSGIGLSLTRLIVEAHAGTVDLAARSDRKGAVATVRLPMHPDSDGGVRFRTDRVTETGQPAQEATLSGCKPRNGTPAPLSGDTQAS</sequence>
<evidence type="ECO:0000256" key="3">
    <source>
        <dbReference type="ARBA" id="ARBA00022553"/>
    </source>
</evidence>
<dbReference type="PRINTS" id="PR00344">
    <property type="entry name" value="BCTRLSENSOR"/>
</dbReference>
<feature type="region of interest" description="Disordered" evidence="9">
    <location>
        <begin position="450"/>
        <end position="497"/>
    </location>
</feature>
<keyword evidence="3" id="KW-0597">Phosphoprotein</keyword>
<dbReference type="EMBL" id="CP017480">
    <property type="protein sequence ID" value="APG03594.1"/>
    <property type="molecule type" value="Genomic_DNA"/>
</dbReference>
<comment type="catalytic activity">
    <reaction evidence="1">
        <text>ATP + protein L-histidine = ADP + protein N-phospho-L-histidine.</text>
        <dbReference type="EC" id="2.7.13.3"/>
    </reaction>
</comment>
<dbReference type="OrthoDB" id="1931120at2"/>
<feature type="compositionally biased region" description="Polar residues" evidence="9">
    <location>
        <begin position="467"/>
        <end position="476"/>
    </location>
</feature>
<dbReference type="KEGG" id="lrz:BJI69_06515"/>
<gene>
    <name evidence="13" type="ORF">BJI69_06515</name>
</gene>
<dbReference type="InterPro" id="IPR000014">
    <property type="entry name" value="PAS"/>
</dbReference>
<feature type="transmembrane region" description="Helical" evidence="10">
    <location>
        <begin position="24"/>
        <end position="50"/>
    </location>
</feature>
<dbReference type="PROSITE" id="PS50112">
    <property type="entry name" value="PAS"/>
    <property type="match status" value="1"/>
</dbReference>
<evidence type="ECO:0000256" key="8">
    <source>
        <dbReference type="ARBA" id="ARBA00023012"/>
    </source>
</evidence>
<evidence type="ECO:0000256" key="1">
    <source>
        <dbReference type="ARBA" id="ARBA00000085"/>
    </source>
</evidence>
<feature type="transmembrane region" description="Helical" evidence="10">
    <location>
        <begin position="56"/>
        <end position="89"/>
    </location>
</feature>
<evidence type="ECO:0000256" key="10">
    <source>
        <dbReference type="SAM" id="Phobius"/>
    </source>
</evidence>
<evidence type="ECO:0000256" key="7">
    <source>
        <dbReference type="ARBA" id="ARBA00022840"/>
    </source>
</evidence>
<feature type="domain" description="PAS" evidence="12">
    <location>
        <begin position="131"/>
        <end position="178"/>
    </location>
</feature>